<dbReference type="EMBL" id="JBHFFA010000004">
    <property type="protein sequence ID" value="KAL2631709.1"/>
    <property type="molecule type" value="Genomic_DNA"/>
</dbReference>
<comment type="caution">
    <text evidence="2">The sequence shown here is derived from an EMBL/GenBank/DDBJ whole genome shotgun (WGS) entry which is preliminary data.</text>
</comment>
<keyword evidence="3" id="KW-1185">Reference proteome</keyword>
<evidence type="ECO:0000256" key="1">
    <source>
        <dbReference type="SAM" id="MobiDB-lite"/>
    </source>
</evidence>
<proteinExistence type="predicted"/>
<name>A0ABD1YMS0_9MARC</name>
<accession>A0ABD1YMS0</accession>
<dbReference type="AlphaFoldDB" id="A0ABD1YMS0"/>
<feature type="compositionally biased region" description="Basic and acidic residues" evidence="1">
    <location>
        <begin position="7"/>
        <end position="35"/>
    </location>
</feature>
<sequence>MEVPGQHIREQSPEEPDGPVRESSPDNVTIHHEDSSSEEEEDDVVAVSPIVPRVIVLPIVGETSLASLVRSATPAVVRAKSEDLFEVDNESTPPKKHKVIKVYGRRELPLRPRNLQEAPAKIHSSLDGLEQDIK</sequence>
<reference evidence="2 3" key="1">
    <citation type="submission" date="2024-09" db="EMBL/GenBank/DDBJ databases">
        <title>Chromosome-scale assembly of Riccia fluitans.</title>
        <authorList>
            <person name="Paukszto L."/>
            <person name="Sawicki J."/>
            <person name="Karawczyk K."/>
            <person name="Piernik-Szablinska J."/>
            <person name="Szczecinska M."/>
            <person name="Mazdziarz M."/>
        </authorList>
    </citation>
    <scope>NUCLEOTIDE SEQUENCE [LARGE SCALE GENOMIC DNA]</scope>
    <source>
        <strain evidence="2">Rf_01</strain>
        <tissue evidence="2">Aerial parts of the thallus</tissue>
    </source>
</reference>
<evidence type="ECO:0000313" key="3">
    <source>
        <dbReference type="Proteomes" id="UP001605036"/>
    </source>
</evidence>
<gene>
    <name evidence="2" type="ORF">R1flu_016395</name>
</gene>
<dbReference type="Proteomes" id="UP001605036">
    <property type="component" value="Unassembled WGS sequence"/>
</dbReference>
<organism evidence="2 3">
    <name type="scientific">Riccia fluitans</name>
    <dbReference type="NCBI Taxonomy" id="41844"/>
    <lineage>
        <taxon>Eukaryota</taxon>
        <taxon>Viridiplantae</taxon>
        <taxon>Streptophyta</taxon>
        <taxon>Embryophyta</taxon>
        <taxon>Marchantiophyta</taxon>
        <taxon>Marchantiopsida</taxon>
        <taxon>Marchantiidae</taxon>
        <taxon>Marchantiales</taxon>
        <taxon>Ricciaceae</taxon>
        <taxon>Riccia</taxon>
    </lineage>
</organism>
<protein>
    <submittedName>
        <fullName evidence="2">Uncharacterized protein</fullName>
    </submittedName>
</protein>
<evidence type="ECO:0000313" key="2">
    <source>
        <dbReference type="EMBL" id="KAL2631709.1"/>
    </source>
</evidence>
<feature type="region of interest" description="Disordered" evidence="1">
    <location>
        <begin position="1"/>
        <end position="45"/>
    </location>
</feature>